<accession>A0A1G1WTN6</accession>
<keyword evidence="2" id="KW-0813">Transport</keyword>
<dbReference type="GO" id="GO:0098588">
    <property type="term" value="C:bounding membrane of organelle"/>
    <property type="evidence" value="ECO:0007669"/>
    <property type="project" value="UniProtKB-ARBA"/>
</dbReference>
<reference evidence="7 8" key="1">
    <citation type="journal article" date="2016" name="Nat. Commun.">
        <title>Thousands of microbial genomes shed light on interconnected biogeochemical processes in an aquifer system.</title>
        <authorList>
            <person name="Anantharaman K."/>
            <person name="Brown C.T."/>
            <person name="Hug L.A."/>
            <person name="Sharon I."/>
            <person name="Castelle C.J."/>
            <person name="Probst A.J."/>
            <person name="Thomas B.C."/>
            <person name="Singh A."/>
            <person name="Wilkins M.J."/>
            <person name="Karaoz U."/>
            <person name="Brodie E.L."/>
            <person name="Williams K.H."/>
            <person name="Hubbard S.S."/>
            <person name="Banfield J.F."/>
        </authorList>
    </citation>
    <scope>NUCLEOTIDE SEQUENCE [LARGE SCALE GENOMIC DNA]</scope>
</reference>
<evidence type="ECO:0000256" key="3">
    <source>
        <dbReference type="ARBA" id="ARBA00022753"/>
    </source>
</evidence>
<evidence type="ECO:0000313" key="7">
    <source>
        <dbReference type="EMBL" id="OGY31102.1"/>
    </source>
</evidence>
<dbReference type="GO" id="GO:0098796">
    <property type="term" value="C:membrane protein complex"/>
    <property type="evidence" value="ECO:0007669"/>
    <property type="project" value="UniProtKB-ARBA"/>
</dbReference>
<comment type="subcellular location">
    <subcellularLocation>
        <location evidence="1">Endosome</location>
    </subcellularLocation>
</comment>
<name>A0A1G1WTN6_9BACT</name>
<proteinExistence type="predicted"/>
<keyword evidence="4" id="KW-0653">Protein transport</keyword>
<evidence type="ECO:0000256" key="1">
    <source>
        <dbReference type="ARBA" id="ARBA00004177"/>
    </source>
</evidence>
<dbReference type="EMBL" id="MHDA01000038">
    <property type="protein sequence ID" value="OGY31102.1"/>
    <property type="molecule type" value="Genomic_DNA"/>
</dbReference>
<dbReference type="GO" id="GO:0015031">
    <property type="term" value="P:protein transport"/>
    <property type="evidence" value="ECO:0007669"/>
    <property type="project" value="UniProtKB-KW"/>
</dbReference>
<evidence type="ECO:0000256" key="4">
    <source>
        <dbReference type="ARBA" id="ARBA00022927"/>
    </source>
</evidence>
<evidence type="ECO:0000259" key="6">
    <source>
        <dbReference type="PROSITE" id="PS51314"/>
    </source>
</evidence>
<keyword evidence="5" id="KW-0472">Membrane</keyword>
<feature type="transmembrane region" description="Helical" evidence="5">
    <location>
        <begin position="69"/>
        <end position="87"/>
    </location>
</feature>
<keyword evidence="3" id="KW-0967">Endosome</keyword>
<organism evidence="7 8">
    <name type="scientific">Candidatus Woykebacteria bacterium RIFCSPLOWO2_01_FULL_41_12</name>
    <dbReference type="NCBI Taxonomy" id="1802604"/>
    <lineage>
        <taxon>Bacteria</taxon>
        <taxon>Candidatus Woykeibacteriota</taxon>
    </lineage>
</organism>
<dbReference type="InterPro" id="IPR009851">
    <property type="entry name" value="Mod_r"/>
</dbReference>
<dbReference type="PROSITE" id="PS51314">
    <property type="entry name" value="VPS37_C"/>
    <property type="match status" value="1"/>
</dbReference>
<evidence type="ECO:0000313" key="8">
    <source>
        <dbReference type="Proteomes" id="UP000179279"/>
    </source>
</evidence>
<keyword evidence="5" id="KW-0812">Transmembrane</keyword>
<feature type="domain" description="VPS37 C-terminal" evidence="6">
    <location>
        <begin position="1"/>
        <end position="24"/>
    </location>
</feature>
<keyword evidence="5" id="KW-1133">Transmembrane helix</keyword>
<evidence type="ECO:0000256" key="2">
    <source>
        <dbReference type="ARBA" id="ARBA00022448"/>
    </source>
</evidence>
<sequence length="103" mass="11672">MPRKTRKEKMAAQLRKLRETIQANETTGSDSRVETPKVKYVPEILPKISAEKDKSEDEFSGIYGDIKRIGLVIVVTLIFQIGLNLTLRTNFAKLLLRSLGIEI</sequence>
<dbReference type="GO" id="GO:0030659">
    <property type="term" value="C:cytoplasmic vesicle membrane"/>
    <property type="evidence" value="ECO:0007669"/>
    <property type="project" value="UniProtKB-ARBA"/>
</dbReference>
<gene>
    <name evidence="7" type="ORF">A3A57_02455</name>
</gene>
<protein>
    <recommendedName>
        <fullName evidence="6">VPS37 C-terminal domain-containing protein</fullName>
    </recommendedName>
</protein>
<comment type="caution">
    <text evidence="7">The sequence shown here is derived from an EMBL/GenBank/DDBJ whole genome shotgun (WGS) entry which is preliminary data.</text>
</comment>
<dbReference type="Proteomes" id="UP000179279">
    <property type="component" value="Unassembled WGS sequence"/>
</dbReference>
<dbReference type="AlphaFoldDB" id="A0A1G1WTN6"/>
<evidence type="ECO:0000256" key="5">
    <source>
        <dbReference type="SAM" id="Phobius"/>
    </source>
</evidence>